<comment type="caution">
    <text evidence="2">The sequence shown here is derived from an EMBL/GenBank/DDBJ whole genome shotgun (WGS) entry which is preliminary data.</text>
</comment>
<organism evidence="2 3">
    <name type="scientific">Actinomadura rudentiformis</name>
    <dbReference type="NCBI Taxonomy" id="359158"/>
    <lineage>
        <taxon>Bacteria</taxon>
        <taxon>Bacillati</taxon>
        <taxon>Actinomycetota</taxon>
        <taxon>Actinomycetes</taxon>
        <taxon>Streptosporangiales</taxon>
        <taxon>Thermomonosporaceae</taxon>
        <taxon>Actinomadura</taxon>
    </lineage>
</organism>
<keyword evidence="2" id="KW-0808">Transferase</keyword>
<dbReference type="Proteomes" id="UP000468735">
    <property type="component" value="Unassembled WGS sequence"/>
</dbReference>
<accession>A0A6H9YNG4</accession>
<gene>
    <name evidence="2" type="ORF">F8566_39665</name>
</gene>
<dbReference type="InterPro" id="IPR000182">
    <property type="entry name" value="GNAT_dom"/>
</dbReference>
<dbReference type="Pfam" id="PF00583">
    <property type="entry name" value="Acetyltransf_1"/>
    <property type="match status" value="1"/>
</dbReference>
<dbReference type="SUPFAM" id="SSF55729">
    <property type="entry name" value="Acyl-CoA N-acyltransferases (Nat)"/>
    <property type="match status" value="1"/>
</dbReference>
<dbReference type="EMBL" id="WBMT01000023">
    <property type="protein sequence ID" value="KAB2342179.1"/>
    <property type="molecule type" value="Genomic_DNA"/>
</dbReference>
<sequence length="196" mass="21516">MAGLPDITWAALTRRTWTDFEQVMGANGGARGCWCMHWRLSFAEWEKGQGDGNRSQMRQRALADPPPGLVCYLDDEPVGWVAVGDRSEYARMQRSPVMRPADDAAVWVISCLYVSAPHRKSRLHIPMIHAACDFAAGHGLRAVDAYPVDPPEGKHAGADNAMTGIASAFRAAGFTELARPKPDRPVMRRELGTTAK</sequence>
<name>A0A6H9YNG4_9ACTN</name>
<reference evidence="2 3" key="1">
    <citation type="submission" date="2019-09" db="EMBL/GenBank/DDBJ databases">
        <title>Actinomadura physcomitrii sp. nov., a novel actinomycete isolated from moss [Physcomitrium sphaericum (Ludw) Fuernr].</title>
        <authorList>
            <person name="Zhuang X."/>
            <person name="Liu C."/>
        </authorList>
    </citation>
    <scope>NUCLEOTIDE SEQUENCE [LARGE SCALE GENOMIC DNA]</scope>
    <source>
        <strain evidence="2 3">HMC1</strain>
    </source>
</reference>
<evidence type="ECO:0000313" key="2">
    <source>
        <dbReference type="EMBL" id="KAB2342179.1"/>
    </source>
</evidence>
<feature type="domain" description="N-acetyltransferase" evidence="1">
    <location>
        <begin position="43"/>
        <end position="145"/>
    </location>
</feature>
<dbReference type="RefSeq" id="WP_151567643.1">
    <property type="nucleotide sequence ID" value="NZ_WBMT01000023.1"/>
</dbReference>
<keyword evidence="3" id="KW-1185">Reference proteome</keyword>
<dbReference type="GO" id="GO:0016747">
    <property type="term" value="F:acyltransferase activity, transferring groups other than amino-acyl groups"/>
    <property type="evidence" value="ECO:0007669"/>
    <property type="project" value="InterPro"/>
</dbReference>
<dbReference type="Gene3D" id="3.40.630.30">
    <property type="match status" value="1"/>
</dbReference>
<proteinExistence type="predicted"/>
<evidence type="ECO:0000313" key="3">
    <source>
        <dbReference type="Proteomes" id="UP000468735"/>
    </source>
</evidence>
<protein>
    <submittedName>
        <fullName evidence="2">GNAT family N-acetyltransferase</fullName>
    </submittedName>
</protein>
<dbReference type="InterPro" id="IPR016181">
    <property type="entry name" value="Acyl_CoA_acyltransferase"/>
</dbReference>
<evidence type="ECO:0000259" key="1">
    <source>
        <dbReference type="Pfam" id="PF00583"/>
    </source>
</evidence>
<dbReference type="AlphaFoldDB" id="A0A6H9YNG4"/>
<dbReference type="OrthoDB" id="3239945at2"/>